<dbReference type="GO" id="GO:0016491">
    <property type="term" value="F:oxidoreductase activity"/>
    <property type="evidence" value="ECO:0007669"/>
    <property type="project" value="InterPro"/>
</dbReference>
<protein>
    <recommendedName>
        <fullName evidence="1">NADH:flavin oxidoreductase/NADH oxidase N-terminal domain-containing protein</fullName>
    </recommendedName>
</protein>
<gene>
    <name evidence="2" type="ORF">ACHE_40550A</name>
</gene>
<proteinExistence type="predicted"/>
<dbReference type="Gene3D" id="3.20.20.70">
    <property type="entry name" value="Aldolase class I"/>
    <property type="match status" value="1"/>
</dbReference>
<reference evidence="2" key="2">
    <citation type="submission" date="2021-02" db="EMBL/GenBank/DDBJ databases">
        <title>Aspergillus chevalieri M1 genome sequence.</title>
        <authorList>
            <person name="Kadooka C."/>
            <person name="Mori K."/>
            <person name="Futagami T."/>
        </authorList>
    </citation>
    <scope>NUCLEOTIDE SEQUENCE</scope>
    <source>
        <strain evidence="2">M1</strain>
    </source>
</reference>
<dbReference type="Proteomes" id="UP000637239">
    <property type="component" value="Chromosome 4"/>
</dbReference>
<dbReference type="RefSeq" id="XP_043136508.1">
    <property type="nucleotide sequence ID" value="XM_043278761.1"/>
</dbReference>
<accession>A0A7R7VNQ6</accession>
<organism evidence="2 3">
    <name type="scientific">Aspergillus chevalieri</name>
    <name type="common">Eurotium chevalieri</name>
    <dbReference type="NCBI Taxonomy" id="182096"/>
    <lineage>
        <taxon>Eukaryota</taxon>
        <taxon>Fungi</taxon>
        <taxon>Dikarya</taxon>
        <taxon>Ascomycota</taxon>
        <taxon>Pezizomycotina</taxon>
        <taxon>Eurotiomycetes</taxon>
        <taxon>Eurotiomycetidae</taxon>
        <taxon>Eurotiales</taxon>
        <taxon>Aspergillaceae</taxon>
        <taxon>Aspergillus</taxon>
        <taxon>Aspergillus subgen. Aspergillus</taxon>
    </lineage>
</organism>
<evidence type="ECO:0000313" key="2">
    <source>
        <dbReference type="EMBL" id="BCR87986.1"/>
    </source>
</evidence>
<dbReference type="EMBL" id="AP024419">
    <property type="protein sequence ID" value="BCR87986.1"/>
    <property type="molecule type" value="Genomic_DNA"/>
</dbReference>
<dbReference type="SUPFAM" id="SSF51395">
    <property type="entry name" value="FMN-linked oxidoreductases"/>
    <property type="match status" value="1"/>
</dbReference>
<feature type="domain" description="NADH:flavin oxidoreductase/NADH oxidase N-terminal" evidence="1">
    <location>
        <begin position="1"/>
        <end position="53"/>
    </location>
</feature>
<dbReference type="InterPro" id="IPR001155">
    <property type="entry name" value="OxRdtase_FMN_N"/>
</dbReference>
<dbReference type="KEGG" id="ache:ACHE_40550A"/>
<evidence type="ECO:0000259" key="1">
    <source>
        <dbReference type="Pfam" id="PF00724"/>
    </source>
</evidence>
<evidence type="ECO:0000313" key="3">
    <source>
        <dbReference type="Proteomes" id="UP000637239"/>
    </source>
</evidence>
<name>A0A7R7VNQ6_ASPCH</name>
<dbReference type="GeneID" id="66982345"/>
<sequence>MAPLTRLRADDKHVQLSMATKYYCQRASDPGTLIIAESSLISPSHGGVPNAPGM</sequence>
<dbReference type="Pfam" id="PF00724">
    <property type="entry name" value="Oxidored_FMN"/>
    <property type="match status" value="1"/>
</dbReference>
<dbReference type="AlphaFoldDB" id="A0A7R7VNQ6"/>
<dbReference type="GO" id="GO:0010181">
    <property type="term" value="F:FMN binding"/>
    <property type="evidence" value="ECO:0007669"/>
    <property type="project" value="InterPro"/>
</dbReference>
<keyword evidence="3" id="KW-1185">Reference proteome</keyword>
<dbReference type="InterPro" id="IPR013785">
    <property type="entry name" value="Aldolase_TIM"/>
</dbReference>
<reference evidence="2" key="1">
    <citation type="submission" date="2021-01" db="EMBL/GenBank/DDBJ databases">
        <authorList>
            <consortium name="Aspergillus chevalieri M1 genome sequencing consortium"/>
            <person name="Kazuki M."/>
            <person name="Futagami T."/>
        </authorList>
    </citation>
    <scope>NUCLEOTIDE SEQUENCE</scope>
    <source>
        <strain evidence="2">M1</strain>
    </source>
</reference>